<keyword evidence="3" id="KW-1185">Reference proteome</keyword>
<dbReference type="Proteomes" id="UP000193467">
    <property type="component" value="Unassembled WGS sequence"/>
</dbReference>
<dbReference type="OrthoDB" id="10054765at2759"/>
<reference evidence="2 3" key="1">
    <citation type="submission" date="2016-07" db="EMBL/GenBank/DDBJ databases">
        <title>Pervasive Adenine N6-methylation of Active Genes in Fungi.</title>
        <authorList>
            <consortium name="DOE Joint Genome Institute"/>
            <person name="Mondo S.J."/>
            <person name="Dannebaum R.O."/>
            <person name="Kuo R.C."/>
            <person name="Labutti K."/>
            <person name="Haridas S."/>
            <person name="Kuo A."/>
            <person name="Salamov A."/>
            <person name="Ahrendt S.R."/>
            <person name="Lipzen A."/>
            <person name="Sullivan W."/>
            <person name="Andreopoulos W.B."/>
            <person name="Clum A."/>
            <person name="Lindquist E."/>
            <person name="Daum C."/>
            <person name="Ramamoorthy G.K."/>
            <person name="Gryganskyi A."/>
            <person name="Culley D."/>
            <person name="Magnuson J.K."/>
            <person name="James T.Y."/>
            <person name="O'Malley M.A."/>
            <person name="Stajich J.E."/>
            <person name="Spatafora J.W."/>
            <person name="Visel A."/>
            <person name="Grigoriev I.V."/>
        </authorList>
    </citation>
    <scope>NUCLEOTIDE SEQUENCE [LARGE SCALE GENOMIC DNA]</scope>
    <source>
        <strain evidence="2 3">62-1032</strain>
    </source>
</reference>
<dbReference type="InParanoid" id="A0A1Y2FY11"/>
<name>A0A1Y2FY11_9BASI</name>
<feature type="compositionally biased region" description="Basic residues" evidence="1">
    <location>
        <begin position="67"/>
        <end position="76"/>
    </location>
</feature>
<gene>
    <name evidence="2" type="ORF">BCR35DRAFT_300706</name>
</gene>
<sequence>MHRHIIATALRTPSRSRSRAISSSTRSPARLVQESHLHQTSITPGQVMQLPPPVPIPQPFPFNANHPHQHPQRLRGTKASAPPTPKPKDNDVGAEVALDVFLLRSLAQLQRIFPSPAASAAFASVPALLEQSAQRAGVPLDQVLPYESTPTHRRIHTDPTQPQPPPSAFADGLEQEGIVTVAHVVGGDEPRVVVCSGFAVGDLEQTQILTCHHTLDEMGAHLAKMSTRTATRAPPPSATFVLTASGHVFTVSHAAASLPRADILILNLSPRPLPNPSYSLPLASAAGLRARPTLPAPPRLRSLPISPYPAVVGTPIATLAYTNPARKEDGDRPPPREWSMGRITEYKDSRGREAQTGTYDQLALLLTSSVPRQGSSGGPIVDRSTGAVIGIVRGSLQSHGDKAAQGFATPAERVFELFQLPGFQPKSKRLEQESAKGAREEAEVAKGQEGGDGSS</sequence>
<feature type="compositionally biased region" description="Basic and acidic residues" evidence="1">
    <location>
        <begin position="428"/>
        <end position="446"/>
    </location>
</feature>
<dbReference type="EMBL" id="MCGR01000007">
    <property type="protein sequence ID" value="ORY88949.1"/>
    <property type="molecule type" value="Genomic_DNA"/>
</dbReference>
<dbReference type="Gene3D" id="2.40.10.10">
    <property type="entry name" value="Trypsin-like serine proteases"/>
    <property type="match status" value="1"/>
</dbReference>
<dbReference type="InterPro" id="IPR043504">
    <property type="entry name" value="Peptidase_S1_PA_chymotrypsin"/>
</dbReference>
<feature type="region of interest" description="Disordered" evidence="1">
    <location>
        <begin position="1"/>
        <end position="33"/>
    </location>
</feature>
<dbReference type="InterPro" id="IPR009003">
    <property type="entry name" value="Peptidase_S1_PA"/>
</dbReference>
<feature type="region of interest" description="Disordered" evidence="1">
    <location>
        <begin position="420"/>
        <end position="455"/>
    </location>
</feature>
<dbReference type="STRING" id="106004.A0A1Y2FY11"/>
<dbReference type="SUPFAM" id="SSF50494">
    <property type="entry name" value="Trypsin-like serine proteases"/>
    <property type="match status" value="1"/>
</dbReference>
<comment type="caution">
    <text evidence="2">The sequence shown here is derived from an EMBL/GenBank/DDBJ whole genome shotgun (WGS) entry which is preliminary data.</text>
</comment>
<evidence type="ECO:0000313" key="3">
    <source>
        <dbReference type="Proteomes" id="UP000193467"/>
    </source>
</evidence>
<accession>A0A1Y2FY11</accession>
<evidence type="ECO:0000313" key="2">
    <source>
        <dbReference type="EMBL" id="ORY88949.1"/>
    </source>
</evidence>
<dbReference type="Pfam" id="PF13365">
    <property type="entry name" value="Trypsin_2"/>
    <property type="match status" value="1"/>
</dbReference>
<evidence type="ECO:0000256" key="1">
    <source>
        <dbReference type="SAM" id="MobiDB-lite"/>
    </source>
</evidence>
<protein>
    <submittedName>
        <fullName evidence="2">Uncharacterized protein</fullName>
    </submittedName>
</protein>
<dbReference type="AlphaFoldDB" id="A0A1Y2FY11"/>
<feature type="compositionally biased region" description="Low complexity" evidence="1">
    <location>
        <begin position="11"/>
        <end position="30"/>
    </location>
</feature>
<feature type="region of interest" description="Disordered" evidence="1">
    <location>
        <begin position="54"/>
        <end position="90"/>
    </location>
</feature>
<proteinExistence type="predicted"/>
<organism evidence="2 3">
    <name type="scientific">Leucosporidium creatinivorum</name>
    <dbReference type="NCBI Taxonomy" id="106004"/>
    <lineage>
        <taxon>Eukaryota</taxon>
        <taxon>Fungi</taxon>
        <taxon>Dikarya</taxon>
        <taxon>Basidiomycota</taxon>
        <taxon>Pucciniomycotina</taxon>
        <taxon>Microbotryomycetes</taxon>
        <taxon>Leucosporidiales</taxon>
        <taxon>Leucosporidium</taxon>
    </lineage>
</organism>